<organism evidence="2 3">
    <name type="scientific">Saguinus oedipus</name>
    <name type="common">Cotton-top tamarin</name>
    <name type="synonym">Oedipomidas oedipus</name>
    <dbReference type="NCBI Taxonomy" id="9490"/>
    <lineage>
        <taxon>Eukaryota</taxon>
        <taxon>Metazoa</taxon>
        <taxon>Chordata</taxon>
        <taxon>Craniata</taxon>
        <taxon>Vertebrata</taxon>
        <taxon>Euteleostomi</taxon>
        <taxon>Mammalia</taxon>
        <taxon>Eutheria</taxon>
        <taxon>Euarchontoglires</taxon>
        <taxon>Primates</taxon>
        <taxon>Haplorrhini</taxon>
        <taxon>Platyrrhini</taxon>
        <taxon>Cebidae</taxon>
        <taxon>Callitrichinae</taxon>
        <taxon>Saguinus</taxon>
    </lineage>
</organism>
<feature type="non-terminal residue" evidence="2">
    <location>
        <position position="99"/>
    </location>
</feature>
<name>A0ABQ9VGU1_SAGOE</name>
<keyword evidence="3" id="KW-1185">Reference proteome</keyword>
<evidence type="ECO:0000313" key="2">
    <source>
        <dbReference type="EMBL" id="KAK2108574.1"/>
    </source>
</evidence>
<protein>
    <submittedName>
        <fullName evidence="2">Uncharacterized protein</fullName>
    </submittedName>
</protein>
<feature type="non-terminal residue" evidence="2">
    <location>
        <position position="1"/>
    </location>
</feature>
<evidence type="ECO:0000256" key="1">
    <source>
        <dbReference type="SAM" id="MobiDB-lite"/>
    </source>
</evidence>
<feature type="region of interest" description="Disordered" evidence="1">
    <location>
        <begin position="1"/>
        <end position="86"/>
    </location>
</feature>
<comment type="caution">
    <text evidence="2">The sequence shown here is derived from an EMBL/GenBank/DDBJ whole genome shotgun (WGS) entry which is preliminary data.</text>
</comment>
<dbReference type="EMBL" id="JASSZA010000006">
    <property type="protein sequence ID" value="KAK2108574.1"/>
    <property type="molecule type" value="Genomic_DNA"/>
</dbReference>
<dbReference type="Proteomes" id="UP001266305">
    <property type="component" value="Unassembled WGS sequence"/>
</dbReference>
<accession>A0ABQ9VGU1</accession>
<proteinExistence type="predicted"/>
<evidence type="ECO:0000313" key="3">
    <source>
        <dbReference type="Proteomes" id="UP001266305"/>
    </source>
</evidence>
<gene>
    <name evidence="2" type="ORF">P7K49_013739</name>
</gene>
<sequence>LREPSTSLTARAEPARFHSIRANVPRETMPRRRPPGFSAESRKGKPVPTGSHDVPEPEAPGPGTLAEAQQPFLPSLHGSRGPAAFQPERRCARLLAASE</sequence>
<reference evidence="2 3" key="1">
    <citation type="submission" date="2023-05" db="EMBL/GenBank/DDBJ databases">
        <title>B98-5 Cell Line De Novo Hybrid Assembly: An Optical Mapping Approach.</title>
        <authorList>
            <person name="Kananen K."/>
            <person name="Auerbach J.A."/>
            <person name="Kautto E."/>
            <person name="Blachly J.S."/>
        </authorList>
    </citation>
    <scope>NUCLEOTIDE SEQUENCE [LARGE SCALE GENOMIC DNA]</scope>
    <source>
        <strain evidence="2">B95-8</strain>
        <tissue evidence="2">Cell line</tissue>
    </source>
</reference>